<dbReference type="InterPro" id="IPR011978">
    <property type="entry name" value="YgfB-like"/>
</dbReference>
<reference evidence="1 2" key="1">
    <citation type="submission" date="2020-06" db="EMBL/GenBank/DDBJ databases">
        <title>Schlegella sp. ID0723 isolated from air conditioner.</title>
        <authorList>
            <person name="Kim D.Y."/>
            <person name="Kim D.-U."/>
        </authorList>
    </citation>
    <scope>NUCLEOTIDE SEQUENCE [LARGE SCALE GENOMIC DNA]</scope>
    <source>
        <strain evidence="1 2">ID0723</strain>
    </source>
</reference>
<organism evidence="1 2">
    <name type="scientific">Piscinibacter koreensis</name>
    <dbReference type="NCBI Taxonomy" id="2742824"/>
    <lineage>
        <taxon>Bacteria</taxon>
        <taxon>Pseudomonadati</taxon>
        <taxon>Pseudomonadota</taxon>
        <taxon>Betaproteobacteria</taxon>
        <taxon>Burkholderiales</taxon>
        <taxon>Sphaerotilaceae</taxon>
        <taxon>Piscinibacter</taxon>
    </lineage>
</organism>
<sequence>MPTSRTPSAATARDLSDAEFEELDRLLEMTPEPLEPLDAVMLDGYLCGVLVQPVLIDSDDWLPGVFDFDGRPLPEPGAGPVTRGGSRAWLERVRGLVERRHAALNRELAENGWFDPLILELDEASAASESDAAKREQLGIDAVSEPLLPWVAGFQHAAITFPALAEMADDSVQLALARLYRHLPAETDDERAVVETLRKESPLDSLDAAIEELVASVADLYDLTTDQRYKVETVKREAPKVGRNDPCWCGSGKKFKLCHGGSAGA</sequence>
<dbReference type="Proteomes" id="UP000529637">
    <property type="component" value="Unassembled WGS sequence"/>
</dbReference>
<dbReference type="AlphaFoldDB" id="A0A7Y6NJG0"/>
<dbReference type="RefSeq" id="WP_176065161.1">
    <property type="nucleotide sequence ID" value="NZ_JABWMJ010000001.1"/>
</dbReference>
<dbReference type="SUPFAM" id="SSF103642">
    <property type="entry name" value="Sec-C motif"/>
    <property type="match status" value="1"/>
</dbReference>
<keyword evidence="2" id="KW-1185">Reference proteome</keyword>
<comment type="caution">
    <text evidence="1">The sequence shown here is derived from an EMBL/GenBank/DDBJ whole genome shotgun (WGS) entry which is preliminary data.</text>
</comment>
<dbReference type="SUPFAM" id="SSF101327">
    <property type="entry name" value="YgfB-like"/>
    <property type="match status" value="1"/>
</dbReference>
<dbReference type="Pfam" id="PF03695">
    <property type="entry name" value="UPF0149"/>
    <property type="match status" value="1"/>
</dbReference>
<evidence type="ECO:0000313" key="2">
    <source>
        <dbReference type="Proteomes" id="UP000529637"/>
    </source>
</evidence>
<dbReference type="InterPro" id="IPR036255">
    <property type="entry name" value="YgfB-like_sf"/>
</dbReference>
<gene>
    <name evidence="1" type="ORF">HQN59_00885</name>
</gene>
<dbReference type="Pfam" id="PF02810">
    <property type="entry name" value="SEC-C"/>
    <property type="match status" value="1"/>
</dbReference>
<dbReference type="InterPro" id="IPR004027">
    <property type="entry name" value="SEC_C_motif"/>
</dbReference>
<proteinExistence type="predicted"/>
<dbReference type="EMBL" id="JABWMJ010000001">
    <property type="protein sequence ID" value="NUZ04305.1"/>
    <property type="molecule type" value="Genomic_DNA"/>
</dbReference>
<name>A0A7Y6NJG0_9BURK</name>
<protein>
    <submittedName>
        <fullName evidence="1">UPF0149 family protein</fullName>
    </submittedName>
</protein>
<accession>A0A7Y6NJG0</accession>
<dbReference type="Gene3D" id="3.10.450.50">
    <property type="match status" value="1"/>
</dbReference>
<evidence type="ECO:0000313" key="1">
    <source>
        <dbReference type="EMBL" id="NUZ04305.1"/>
    </source>
</evidence>